<feature type="region of interest" description="Disordered" evidence="1">
    <location>
        <begin position="136"/>
        <end position="662"/>
    </location>
</feature>
<feature type="compositionally biased region" description="Low complexity" evidence="1">
    <location>
        <begin position="485"/>
        <end position="494"/>
    </location>
</feature>
<feature type="compositionally biased region" description="Basic residues" evidence="1">
    <location>
        <begin position="269"/>
        <end position="286"/>
    </location>
</feature>
<feature type="compositionally biased region" description="Basic residues" evidence="1">
    <location>
        <begin position="340"/>
        <end position="349"/>
    </location>
</feature>
<feature type="compositionally biased region" description="Basic residues" evidence="1">
    <location>
        <begin position="538"/>
        <end position="555"/>
    </location>
</feature>
<dbReference type="Proteomes" id="UP000031599">
    <property type="component" value="Unassembled WGS sequence"/>
</dbReference>
<comment type="caution">
    <text evidence="2">The sequence shown here is derived from an EMBL/GenBank/DDBJ whole genome shotgun (WGS) entry which is preliminary data.</text>
</comment>
<dbReference type="AlphaFoldDB" id="A0A0C1ZLI4"/>
<feature type="compositionally biased region" description="Low complexity" evidence="1">
    <location>
        <begin position="438"/>
        <end position="451"/>
    </location>
</feature>
<feature type="compositionally biased region" description="Basic residues" evidence="1">
    <location>
        <begin position="226"/>
        <end position="235"/>
    </location>
</feature>
<evidence type="ECO:0000256" key="1">
    <source>
        <dbReference type="SAM" id="MobiDB-lite"/>
    </source>
</evidence>
<gene>
    <name evidence="2" type="ORF">DB30_03041</name>
</gene>
<feature type="compositionally biased region" description="Basic and acidic residues" evidence="1">
    <location>
        <begin position="193"/>
        <end position="204"/>
    </location>
</feature>
<feature type="compositionally biased region" description="Basic and acidic residues" evidence="1">
    <location>
        <begin position="641"/>
        <end position="656"/>
    </location>
</feature>
<feature type="compositionally biased region" description="Basic and acidic residues" evidence="1">
    <location>
        <begin position="242"/>
        <end position="255"/>
    </location>
</feature>
<feature type="compositionally biased region" description="Basic and acidic residues" evidence="1">
    <location>
        <begin position="375"/>
        <end position="395"/>
    </location>
</feature>
<evidence type="ECO:0000313" key="3">
    <source>
        <dbReference type="Proteomes" id="UP000031599"/>
    </source>
</evidence>
<feature type="compositionally biased region" description="Basic and acidic residues" evidence="1">
    <location>
        <begin position="350"/>
        <end position="359"/>
    </location>
</feature>
<feature type="compositionally biased region" description="Low complexity" evidence="1">
    <location>
        <begin position="600"/>
        <end position="612"/>
    </location>
</feature>
<feature type="region of interest" description="Disordered" evidence="1">
    <location>
        <begin position="23"/>
        <end position="52"/>
    </location>
</feature>
<evidence type="ECO:0000313" key="2">
    <source>
        <dbReference type="EMBL" id="KIG11623.1"/>
    </source>
</evidence>
<organism evidence="2 3">
    <name type="scientific">Enhygromyxa salina</name>
    <dbReference type="NCBI Taxonomy" id="215803"/>
    <lineage>
        <taxon>Bacteria</taxon>
        <taxon>Pseudomonadati</taxon>
        <taxon>Myxococcota</taxon>
        <taxon>Polyangia</taxon>
        <taxon>Nannocystales</taxon>
        <taxon>Nannocystaceae</taxon>
        <taxon>Enhygromyxa</taxon>
    </lineage>
</organism>
<protein>
    <submittedName>
        <fullName evidence="2">Uncharacterized protein</fullName>
    </submittedName>
</protein>
<sequence length="662" mass="72542">MGRASRRARGPLRCARSCSRRGCRRARGGRSQRGRGGRGRPCGGRRRHRDRRHGWAAAGVRGSRRLLASARRGSGPRHRDSSRALGLARGRRLALALGRLRARRRALRRGLLWHLAARGRAHGPAATLHARADLGGAGGRGLRPARAGWTAGGGVLRGDQLRLSRGPAPPRSRARGPHADGRRAVDHPQPGELRARPARAERRGGHGLLGLADRRASGQRGAARGQLRHRARRRRQLDPLADDLRGPQPRRDAQPRRSVSGLRQPGQRLRPRRGCWRRRARARRASGARGQPRARADQGGGDQPRRADLIVDRTQPRRPDRPPRPCLPRGRRAGRDRGLHRGPRHGHGARRPDRDHGVERGLPSARGRAQRGRGRLRDRLGQEQHRPPRGGRWDRGAVQGRARHAPRDDPREPAHRDPQPHARARRGLRARRFDSGVAGAAGSRGPRAGPPRGRELVRLRRGQRPRGPGTSATSAHAAAQRPSGARRAVGADARGPARDRRALARAPRRLRGRGGAEPGGSRPHAPVRTRRDAPSARAGRRRSRGLGRRAARPPRRPAEPCASRRGRGSTRGAPGWGRGPRRCLGPRGVRRLADDPQRGRAPPRALAELPLRPDSPLGPWGVARARAGERAAAPPNLARRQRLELPRARVSQDAHAPRVLPA</sequence>
<feature type="compositionally biased region" description="Basic and acidic residues" evidence="1">
    <location>
        <begin position="303"/>
        <end position="323"/>
    </location>
</feature>
<dbReference type="EMBL" id="JMCC02000219">
    <property type="protein sequence ID" value="KIG11623.1"/>
    <property type="molecule type" value="Genomic_DNA"/>
</dbReference>
<reference evidence="2 3" key="1">
    <citation type="submission" date="2014-12" db="EMBL/GenBank/DDBJ databases">
        <title>Genome assembly of Enhygromyxa salina DSM 15201.</title>
        <authorList>
            <person name="Sharma G."/>
            <person name="Subramanian S."/>
        </authorList>
    </citation>
    <scope>NUCLEOTIDE SEQUENCE [LARGE SCALE GENOMIC DNA]</scope>
    <source>
        <strain evidence="2 3">DSM 15201</strain>
    </source>
</reference>
<accession>A0A0C1ZLI4</accession>
<feature type="compositionally biased region" description="Basic and acidic residues" evidence="1">
    <location>
        <begin position="177"/>
        <end position="186"/>
    </location>
</feature>
<feature type="compositionally biased region" description="Basic and acidic residues" evidence="1">
    <location>
        <begin position="405"/>
        <end position="420"/>
    </location>
</feature>
<proteinExistence type="predicted"/>
<name>A0A0C1ZLI4_9BACT</name>